<proteinExistence type="predicted"/>
<dbReference type="InterPro" id="IPR051560">
    <property type="entry name" value="MAM_domain-containing"/>
</dbReference>
<evidence type="ECO:0000259" key="1">
    <source>
        <dbReference type="PROSITE" id="PS50060"/>
    </source>
</evidence>
<dbReference type="GO" id="GO:0016020">
    <property type="term" value="C:membrane"/>
    <property type="evidence" value="ECO:0007669"/>
    <property type="project" value="InterPro"/>
</dbReference>
<sequence>MSIMLSSGSVAVGRHPHYSLAHTMITPQAMVINHLIHNYYTSIPYQSCLVMLLLAHQLCTSSRTGYYAHIEASHMPEGTSASLLSTKLHAFEGNRRVVFFFHMFGWTVGHLSVLLRSPGQRDILLWQRRGSVHNAWTKCCVEYRSSTEHKIIFQGVSGSSVSGDIAIDDITFQSGSCFGKSLLTKI</sequence>
<reference evidence="2" key="2">
    <citation type="submission" date="2025-09" db="UniProtKB">
        <authorList>
            <consortium name="Ensembl"/>
        </authorList>
    </citation>
    <scope>IDENTIFICATION</scope>
</reference>
<dbReference type="AlphaFoldDB" id="A0A8C4R9C8"/>
<dbReference type="SUPFAM" id="SSF49899">
    <property type="entry name" value="Concanavalin A-like lectins/glucanases"/>
    <property type="match status" value="1"/>
</dbReference>
<dbReference type="Ensembl" id="ENSEBUT00000026013.1">
    <property type="protein sequence ID" value="ENSEBUP00000025437.1"/>
    <property type="gene ID" value="ENSEBUG00000015688.1"/>
</dbReference>
<organism evidence="2 3">
    <name type="scientific">Eptatretus burgeri</name>
    <name type="common">Inshore hagfish</name>
    <dbReference type="NCBI Taxonomy" id="7764"/>
    <lineage>
        <taxon>Eukaryota</taxon>
        <taxon>Metazoa</taxon>
        <taxon>Chordata</taxon>
        <taxon>Craniata</taxon>
        <taxon>Vertebrata</taxon>
        <taxon>Cyclostomata</taxon>
        <taxon>Myxini</taxon>
        <taxon>Myxiniformes</taxon>
        <taxon>Myxinidae</taxon>
        <taxon>Eptatretinae</taxon>
        <taxon>Eptatretus</taxon>
    </lineage>
</organism>
<dbReference type="PROSITE" id="PS50060">
    <property type="entry name" value="MAM_2"/>
    <property type="match status" value="1"/>
</dbReference>
<dbReference type="GeneTree" id="ENSGT00940000163883"/>
<keyword evidence="3" id="KW-1185">Reference proteome</keyword>
<dbReference type="Pfam" id="PF00629">
    <property type="entry name" value="MAM"/>
    <property type="match status" value="1"/>
</dbReference>
<dbReference type="PANTHER" id="PTHR23282:SF101">
    <property type="entry name" value="MAM DOMAIN-CONTAINING PROTEIN"/>
    <property type="match status" value="1"/>
</dbReference>
<protein>
    <recommendedName>
        <fullName evidence="1">MAM domain-containing protein</fullName>
    </recommendedName>
</protein>
<dbReference type="PANTHER" id="PTHR23282">
    <property type="entry name" value="APICAL ENDOSOMAL GLYCOPROTEIN PRECURSOR"/>
    <property type="match status" value="1"/>
</dbReference>
<dbReference type="CDD" id="cd06263">
    <property type="entry name" value="MAM"/>
    <property type="match status" value="1"/>
</dbReference>
<accession>A0A8C4R9C8</accession>
<dbReference type="InterPro" id="IPR000998">
    <property type="entry name" value="MAM_dom"/>
</dbReference>
<dbReference type="InterPro" id="IPR013320">
    <property type="entry name" value="ConA-like_dom_sf"/>
</dbReference>
<reference evidence="2" key="1">
    <citation type="submission" date="2025-08" db="UniProtKB">
        <authorList>
            <consortium name="Ensembl"/>
        </authorList>
    </citation>
    <scope>IDENTIFICATION</scope>
</reference>
<dbReference type="Proteomes" id="UP000694388">
    <property type="component" value="Unplaced"/>
</dbReference>
<name>A0A8C4R9C8_EPTBU</name>
<dbReference type="SMART" id="SM00137">
    <property type="entry name" value="MAM"/>
    <property type="match status" value="1"/>
</dbReference>
<evidence type="ECO:0000313" key="3">
    <source>
        <dbReference type="Proteomes" id="UP000694388"/>
    </source>
</evidence>
<dbReference type="Gene3D" id="2.60.120.200">
    <property type="match status" value="1"/>
</dbReference>
<evidence type="ECO:0000313" key="2">
    <source>
        <dbReference type="Ensembl" id="ENSEBUP00000025437.1"/>
    </source>
</evidence>
<feature type="domain" description="MAM" evidence="1">
    <location>
        <begin position="56"/>
        <end position="179"/>
    </location>
</feature>